<evidence type="ECO:0000313" key="9">
    <source>
        <dbReference type="Proteomes" id="UP001279734"/>
    </source>
</evidence>
<keyword evidence="1" id="KW-0479">Metal-binding</keyword>
<dbReference type="InterPro" id="IPR001841">
    <property type="entry name" value="Znf_RING"/>
</dbReference>
<dbReference type="EMBL" id="BSYO01000002">
    <property type="protein sequence ID" value="GMH01046.1"/>
    <property type="molecule type" value="Genomic_DNA"/>
</dbReference>
<dbReference type="PANTHER" id="PTHR47177:SF4">
    <property type="entry name" value="OS06G0283200 PROTEIN"/>
    <property type="match status" value="1"/>
</dbReference>
<dbReference type="AlphaFoldDB" id="A0AAD3P724"/>
<dbReference type="PROSITE" id="PS00518">
    <property type="entry name" value="ZF_RING_1"/>
    <property type="match status" value="1"/>
</dbReference>
<comment type="caution">
    <text evidence="8">The sequence shown here is derived from an EMBL/GenBank/DDBJ whole genome shotgun (WGS) entry which is preliminary data.</text>
</comment>
<gene>
    <name evidence="8" type="ORF">Nepgr_002885</name>
</gene>
<evidence type="ECO:0000256" key="5">
    <source>
        <dbReference type="SAM" id="MobiDB-lite"/>
    </source>
</evidence>
<feature type="compositionally biased region" description="Low complexity" evidence="5">
    <location>
        <begin position="313"/>
        <end position="327"/>
    </location>
</feature>
<dbReference type="InterPro" id="IPR013083">
    <property type="entry name" value="Znf_RING/FYVE/PHD"/>
</dbReference>
<protein>
    <submittedName>
        <fullName evidence="8">Uncharacterized protein</fullName>
    </submittedName>
</protein>
<reference evidence="8" key="1">
    <citation type="submission" date="2023-05" db="EMBL/GenBank/DDBJ databases">
        <title>Nepenthes gracilis genome sequencing.</title>
        <authorList>
            <person name="Fukushima K."/>
        </authorList>
    </citation>
    <scope>NUCLEOTIDE SEQUENCE</scope>
    <source>
        <strain evidence="8">SING2019-196</strain>
    </source>
</reference>
<evidence type="ECO:0000259" key="6">
    <source>
        <dbReference type="PROSITE" id="PS50016"/>
    </source>
</evidence>
<dbReference type="InterPro" id="IPR019787">
    <property type="entry name" value="Znf_PHD-finger"/>
</dbReference>
<dbReference type="GO" id="GO:0008270">
    <property type="term" value="F:zinc ion binding"/>
    <property type="evidence" value="ECO:0007669"/>
    <property type="project" value="UniProtKB-KW"/>
</dbReference>
<dbReference type="SMART" id="SM00184">
    <property type="entry name" value="RING"/>
    <property type="match status" value="2"/>
</dbReference>
<organism evidence="8 9">
    <name type="scientific">Nepenthes gracilis</name>
    <name type="common">Slender pitcher plant</name>
    <dbReference type="NCBI Taxonomy" id="150966"/>
    <lineage>
        <taxon>Eukaryota</taxon>
        <taxon>Viridiplantae</taxon>
        <taxon>Streptophyta</taxon>
        <taxon>Embryophyta</taxon>
        <taxon>Tracheophyta</taxon>
        <taxon>Spermatophyta</taxon>
        <taxon>Magnoliopsida</taxon>
        <taxon>eudicotyledons</taxon>
        <taxon>Gunneridae</taxon>
        <taxon>Pentapetalae</taxon>
        <taxon>Caryophyllales</taxon>
        <taxon>Nepenthaceae</taxon>
        <taxon>Nepenthes</taxon>
    </lineage>
</organism>
<keyword evidence="3" id="KW-0862">Zinc</keyword>
<evidence type="ECO:0000256" key="4">
    <source>
        <dbReference type="PROSITE-ProRule" id="PRU00175"/>
    </source>
</evidence>
<feature type="domain" description="PHD-type" evidence="6">
    <location>
        <begin position="111"/>
        <end position="160"/>
    </location>
</feature>
<dbReference type="InterPro" id="IPR019786">
    <property type="entry name" value="Zinc_finger_PHD-type_CS"/>
</dbReference>
<name>A0AAD3P724_NEPGR</name>
<dbReference type="SUPFAM" id="SSF57850">
    <property type="entry name" value="RING/U-box"/>
    <property type="match status" value="1"/>
</dbReference>
<dbReference type="Pfam" id="PF13639">
    <property type="entry name" value="zf-RING_2"/>
    <property type="match status" value="1"/>
</dbReference>
<dbReference type="SMART" id="SM00249">
    <property type="entry name" value="PHD"/>
    <property type="match status" value="1"/>
</dbReference>
<dbReference type="Proteomes" id="UP001279734">
    <property type="component" value="Unassembled WGS sequence"/>
</dbReference>
<dbReference type="PROSITE" id="PS50016">
    <property type="entry name" value="ZF_PHD_2"/>
    <property type="match status" value="1"/>
</dbReference>
<accession>A0AAD3P724</accession>
<feature type="domain" description="RING-type" evidence="7">
    <location>
        <begin position="22"/>
        <end position="63"/>
    </location>
</feature>
<keyword evidence="2 4" id="KW-0863">Zinc-finger</keyword>
<evidence type="ECO:0000256" key="2">
    <source>
        <dbReference type="ARBA" id="ARBA00022771"/>
    </source>
</evidence>
<evidence type="ECO:0000256" key="3">
    <source>
        <dbReference type="ARBA" id="ARBA00022833"/>
    </source>
</evidence>
<dbReference type="SUPFAM" id="SSF57903">
    <property type="entry name" value="FYVE/PHD zinc finger"/>
    <property type="match status" value="1"/>
</dbReference>
<dbReference type="PANTHER" id="PTHR47177">
    <property type="entry name" value="F18C1.6 PROTEIN"/>
    <property type="match status" value="1"/>
</dbReference>
<proteinExistence type="predicted"/>
<evidence type="ECO:0000313" key="8">
    <source>
        <dbReference type="EMBL" id="GMH01046.1"/>
    </source>
</evidence>
<dbReference type="InterPro" id="IPR001965">
    <property type="entry name" value="Znf_PHD"/>
</dbReference>
<dbReference type="InterPro" id="IPR011011">
    <property type="entry name" value="Znf_FYVE_PHD"/>
</dbReference>
<dbReference type="PROSITE" id="PS50089">
    <property type="entry name" value="ZF_RING_2"/>
    <property type="match status" value="1"/>
</dbReference>
<keyword evidence="9" id="KW-1185">Reference proteome</keyword>
<dbReference type="Pfam" id="PF00628">
    <property type="entry name" value="PHD"/>
    <property type="match status" value="1"/>
</dbReference>
<feature type="region of interest" description="Disordered" evidence="5">
    <location>
        <begin position="294"/>
        <end position="337"/>
    </location>
</feature>
<dbReference type="Gene3D" id="3.30.40.10">
    <property type="entry name" value="Zinc/RING finger domain, C3HC4 (zinc finger)"/>
    <property type="match status" value="2"/>
</dbReference>
<evidence type="ECO:0000256" key="1">
    <source>
        <dbReference type="ARBA" id="ARBA00022723"/>
    </source>
</evidence>
<dbReference type="InterPro" id="IPR017907">
    <property type="entry name" value="Znf_RING_CS"/>
</dbReference>
<evidence type="ECO:0000259" key="7">
    <source>
        <dbReference type="PROSITE" id="PS50089"/>
    </source>
</evidence>
<feature type="compositionally biased region" description="Polar residues" evidence="5">
    <location>
        <begin position="294"/>
        <end position="304"/>
    </location>
</feature>
<sequence>MNNDASDNGREHSPIDAPPPKCGVCLSEAGTAVRGCIDSCAHYFCFICIIEWSKIESRCPMCKRRFSTIRRMRGDGSFISTSAIIVPVRDQICHPLGNVSLSTGNDDPYGHIKCSVCEGSADESLLLLCDLCDSAVHTYCIGLGATVPEGDWFCHDCILVRAEQSNNNMSTVLGMPSASRHVDSVVSHLSPVSVFDIVREPSETNTREIQRLLTLVTSHPSQSSLSNVMYYSSNHDMDGEHCSGANVSSNSMVETTDSDTRTLHCRQNVDKHIRELRENWTAFQRGTLNFSSKKFNSHGKSSSVKVDATNGGQSSEQELSSSTSSLQPAPHDCSSSDKQCSFTVDRAWRMFNTAKSMQQNLKQSSSFFPISNAPIGKLYASKVSNNLNVSFLAKNMPFGTDSTGSKVHLSFAKANRKFKFKNPAKEQNISIRRDGTTRHRFPGNVKSLSRRGLQTLIKADISRDKAGVLSQGQVSRVLSSVCDQQGGSVCPTSASVSGTRDFDHPCAKLQRNAFPSSNVLCFERKAREEIICSCSSSRKGDGAKSEIQSLVKINLKMLSGDKQIGVNEFKDIAKHSTHVILAACSLEHLQGGAPHPLISSVCSHSGQNQHIRRSTLMPSSCRECFFVFVKDVVNSIMSERFSSG</sequence>
<dbReference type="PROSITE" id="PS01359">
    <property type="entry name" value="ZF_PHD_1"/>
    <property type="match status" value="1"/>
</dbReference>